<dbReference type="SMART" id="SM00327">
    <property type="entry name" value="VWA"/>
    <property type="match status" value="1"/>
</dbReference>
<dbReference type="SUPFAM" id="SSF53300">
    <property type="entry name" value="vWA-like"/>
    <property type="match status" value="1"/>
</dbReference>
<dbReference type="OrthoDB" id="1729737at2759"/>
<dbReference type="InterPro" id="IPR036465">
    <property type="entry name" value="vWFA_dom_sf"/>
</dbReference>
<gene>
    <name evidence="2" type="ORF">AQUCO_07600054v1</name>
</gene>
<evidence type="ECO:0000313" key="2">
    <source>
        <dbReference type="EMBL" id="PIA27615.1"/>
    </source>
</evidence>
<reference evidence="2 3" key="1">
    <citation type="submission" date="2017-09" db="EMBL/GenBank/DDBJ databases">
        <title>WGS assembly of Aquilegia coerulea Goldsmith.</title>
        <authorList>
            <person name="Hodges S."/>
            <person name="Kramer E."/>
            <person name="Nordborg M."/>
            <person name="Tomkins J."/>
            <person name="Borevitz J."/>
            <person name="Derieg N."/>
            <person name="Yan J."/>
            <person name="Mihaltcheva S."/>
            <person name="Hayes R.D."/>
            <person name="Rokhsar D."/>
        </authorList>
    </citation>
    <scope>NUCLEOTIDE SEQUENCE [LARGE SCALE GENOMIC DNA]</scope>
    <source>
        <strain evidence="3">cv. Goldsmith</strain>
    </source>
</reference>
<dbReference type="PROSITE" id="PS50234">
    <property type="entry name" value="VWFA"/>
    <property type="match status" value="1"/>
</dbReference>
<dbReference type="InParanoid" id="A0A2G5C8M7"/>
<dbReference type="Pfam" id="PF13768">
    <property type="entry name" value="VWA_3"/>
    <property type="match status" value="1"/>
</dbReference>
<dbReference type="InterPro" id="IPR002035">
    <property type="entry name" value="VWF_A"/>
</dbReference>
<dbReference type="STRING" id="218851.A0A2G5C8M7"/>
<dbReference type="CDD" id="cd01461">
    <property type="entry name" value="vWA_interalpha_trypsin_inhibitor"/>
    <property type="match status" value="1"/>
</dbReference>
<protein>
    <recommendedName>
        <fullName evidence="1">VWFA domain-containing protein</fullName>
    </recommendedName>
</protein>
<dbReference type="FunCoup" id="A0A2G5C8M7">
    <property type="interactions" value="452"/>
</dbReference>
<organism evidence="2 3">
    <name type="scientific">Aquilegia coerulea</name>
    <name type="common">Rocky mountain columbine</name>
    <dbReference type="NCBI Taxonomy" id="218851"/>
    <lineage>
        <taxon>Eukaryota</taxon>
        <taxon>Viridiplantae</taxon>
        <taxon>Streptophyta</taxon>
        <taxon>Embryophyta</taxon>
        <taxon>Tracheophyta</taxon>
        <taxon>Spermatophyta</taxon>
        <taxon>Magnoliopsida</taxon>
        <taxon>Ranunculales</taxon>
        <taxon>Ranunculaceae</taxon>
        <taxon>Thalictroideae</taxon>
        <taxon>Aquilegia</taxon>
    </lineage>
</organism>
<dbReference type="PANTHER" id="PTHR46503:SF1">
    <property type="entry name" value="INTER-ALPHA-TRYPSIN INHIBITOR HEAVY CHAIN-LIKE PROTEIN"/>
    <property type="match status" value="1"/>
</dbReference>
<keyword evidence="3" id="KW-1185">Reference proteome</keyword>
<evidence type="ECO:0000259" key="1">
    <source>
        <dbReference type="PROSITE" id="PS50234"/>
    </source>
</evidence>
<name>A0A2G5C8M7_AQUCA</name>
<dbReference type="PANTHER" id="PTHR46503">
    <property type="entry name" value="INTER-ALPHA-TRYPSIN INHIBITOR HEAVY CHAIN-LIKE PROTEIN"/>
    <property type="match status" value="1"/>
</dbReference>
<dbReference type="Gene3D" id="3.40.50.410">
    <property type="entry name" value="von Willebrand factor, type A domain"/>
    <property type="match status" value="1"/>
</dbReference>
<dbReference type="Proteomes" id="UP000230069">
    <property type="component" value="Unassembled WGS sequence"/>
</dbReference>
<dbReference type="AlphaFoldDB" id="A0A2G5C8M7"/>
<proteinExistence type="predicted"/>
<feature type="domain" description="VWFA" evidence="1">
    <location>
        <begin position="332"/>
        <end position="509"/>
    </location>
</feature>
<evidence type="ECO:0000313" key="3">
    <source>
        <dbReference type="Proteomes" id="UP000230069"/>
    </source>
</evidence>
<dbReference type="EMBL" id="KZ305093">
    <property type="protein sequence ID" value="PIA27615.1"/>
    <property type="molecule type" value="Genomic_DNA"/>
</dbReference>
<accession>A0A2G5C8M7</accession>
<sequence length="759" mass="84105">MAEEFVKSVEDGLKLSKRVYFGKDRSVVPPKPISMEKSEQQSQSHHHLIPTAPIFYAVISDPGIVDNPDCPSYQPHVHGRCDPPVLIPLQMNNISVEVDCYLDTAFVTLTGSWRVHCVMGSRSCDCRLVIPMGEQGSILGVEVDVSRRSFSTQLVTMEGQTDTDKPQTKQEDGWFLKPQIYTLTIPQVDGGSNFSVKVSWSQKLLYDAGQLTLNVPFDFPEYVSPAGKKFAKREKIQLNVNSGTASEVLCKTTSHPFKETRRQVGKLGFLYEADVLTWSSTNISFSYMVSSSDTLGGLLLQSPSVHDLDQRDIFCMFLFPGNNNSKKVFRKQVVFLVDSSESMRGTPLENVRNALNAALSKLNPEDSFNIIAFNGETYLFSSSLELATKETIERALQWISINFIAGGGTNILLPLNQAMEMLSNTSDTVPLIFLITDGSVEDERHICDVMKKHMENKGPISPRISTFGIGKFCNHYFLQMLALIGRGYYDAALELDAIEVRMQRLFTAASNIILTNITIDCFEHLEAFEAYPSHIPDLSSGCPLIVSGRYQGKFPDALKARGTKADLSNFVIDLKLQRAKDIPLEKVCVKQQINLLTAQAWLSQSKHLEVKVAKMSIQFGFSSEYTRMILLQTEEGKQGIQSVDIQEIPNKGDMQKLVDSRSRKVSLLKGLGIGFGDLDATTKNIFPGFGEPQLPEIAGEVFINAASSCCTKLANCCCCYCCIRVCSRMNDQCMIALTQLLTALACLGCLSCCDVCSSD</sequence>